<accession>I3SW98</accession>
<dbReference type="AlphaFoldDB" id="I3SW98"/>
<evidence type="ECO:0008006" key="4">
    <source>
        <dbReference type="Google" id="ProtNLM"/>
    </source>
</evidence>
<proteinExistence type="evidence at transcript level"/>
<evidence type="ECO:0000313" key="3">
    <source>
        <dbReference type="EMBL" id="RHN53666.1"/>
    </source>
</evidence>
<reference evidence="3" key="2">
    <citation type="journal article" date="2018" name="Nat. Plants">
        <title>Whole-genome landscape of Medicago truncatula symbiotic genes.</title>
        <authorList>
            <person name="Pecrix Y."/>
            <person name="Gamas P."/>
            <person name="Carrere S."/>
        </authorList>
    </citation>
    <scope>NUCLEOTIDE SEQUENCE</scope>
    <source>
        <tissue evidence="3">Leaves</tissue>
    </source>
</reference>
<protein>
    <recommendedName>
        <fullName evidence="4">Transmembrane protein</fullName>
    </recommendedName>
</protein>
<dbReference type="EMBL" id="PSQE01000005">
    <property type="protein sequence ID" value="RHN53666.1"/>
    <property type="molecule type" value="Genomic_DNA"/>
</dbReference>
<keyword evidence="1" id="KW-0732">Signal</keyword>
<feature type="signal peptide" evidence="1">
    <location>
        <begin position="1"/>
        <end position="21"/>
    </location>
</feature>
<organism evidence="2">
    <name type="scientific">Medicago truncatula</name>
    <name type="common">Barrel medic</name>
    <name type="synonym">Medicago tribuloides</name>
    <dbReference type="NCBI Taxonomy" id="3880"/>
    <lineage>
        <taxon>Eukaryota</taxon>
        <taxon>Viridiplantae</taxon>
        <taxon>Streptophyta</taxon>
        <taxon>Embryophyta</taxon>
        <taxon>Tracheophyta</taxon>
        <taxon>Spermatophyta</taxon>
        <taxon>Magnoliopsida</taxon>
        <taxon>eudicotyledons</taxon>
        <taxon>Gunneridae</taxon>
        <taxon>Pentapetalae</taxon>
        <taxon>rosids</taxon>
        <taxon>fabids</taxon>
        <taxon>Fabales</taxon>
        <taxon>Fabaceae</taxon>
        <taxon>Papilionoideae</taxon>
        <taxon>50 kb inversion clade</taxon>
        <taxon>NPAAA clade</taxon>
        <taxon>Hologalegina</taxon>
        <taxon>IRL clade</taxon>
        <taxon>Trifolieae</taxon>
        <taxon>Medicago</taxon>
    </lineage>
</organism>
<reference evidence="2" key="1">
    <citation type="submission" date="2012-05" db="EMBL/GenBank/DDBJ databases">
        <authorList>
            <person name="Krishnakumar V."/>
            <person name="Cheung F."/>
            <person name="Xiao Y."/>
            <person name="Chan A."/>
            <person name="Moskal W.A."/>
            <person name="Town C.D."/>
        </authorList>
    </citation>
    <scope>NUCLEOTIDE SEQUENCE</scope>
</reference>
<sequence length="94" mass="11639">MRHSFFGIIFLLLLILPKKFVMNMLSKSARWKPCWFFFSYKFRKWLQNNFLLRWFTKHCPRYSNFFLIHQSTMKDTFVLSIAKYLNCVTNMHEN</sequence>
<evidence type="ECO:0000313" key="2">
    <source>
        <dbReference type="EMBL" id="AFK44540.1"/>
    </source>
</evidence>
<dbReference type="Proteomes" id="UP000265566">
    <property type="component" value="Chromosome 5"/>
</dbReference>
<evidence type="ECO:0000256" key="1">
    <source>
        <dbReference type="SAM" id="SignalP"/>
    </source>
</evidence>
<gene>
    <name evidence="3" type="ORF">MtrunA17_Chr5g0398301</name>
</gene>
<name>I3SW98_MEDTR</name>
<dbReference type="EMBL" id="BT144746">
    <property type="protein sequence ID" value="AFK44540.1"/>
    <property type="molecule type" value="mRNA"/>
</dbReference>
<feature type="chain" id="PRO_5036283659" description="Transmembrane protein" evidence="1">
    <location>
        <begin position="22"/>
        <end position="94"/>
    </location>
</feature>
<dbReference type="Gramene" id="rna28597">
    <property type="protein sequence ID" value="RHN53666.1"/>
    <property type="gene ID" value="gene28597"/>
</dbReference>